<dbReference type="InterPro" id="IPR000515">
    <property type="entry name" value="MetI-like"/>
</dbReference>
<evidence type="ECO:0000256" key="4">
    <source>
        <dbReference type="ARBA" id="ARBA00022692"/>
    </source>
</evidence>
<gene>
    <name evidence="9" type="ORF">BCY88_32970</name>
</gene>
<dbReference type="OrthoDB" id="8138334at2"/>
<keyword evidence="2 7" id="KW-0813">Transport</keyword>
<keyword evidence="3" id="KW-1003">Cell membrane</keyword>
<dbReference type="InterPro" id="IPR035906">
    <property type="entry name" value="MetI-like_sf"/>
</dbReference>
<dbReference type="GO" id="GO:0055085">
    <property type="term" value="P:transmembrane transport"/>
    <property type="evidence" value="ECO:0007669"/>
    <property type="project" value="InterPro"/>
</dbReference>
<feature type="transmembrane region" description="Helical" evidence="7">
    <location>
        <begin position="111"/>
        <end position="139"/>
    </location>
</feature>
<evidence type="ECO:0000256" key="6">
    <source>
        <dbReference type="ARBA" id="ARBA00023136"/>
    </source>
</evidence>
<dbReference type="PROSITE" id="PS50928">
    <property type="entry name" value="ABC_TM1"/>
    <property type="match status" value="1"/>
</dbReference>
<dbReference type="PANTHER" id="PTHR30151:SF38">
    <property type="entry name" value="ALIPHATIC SULFONATES TRANSPORT PERMEASE PROTEIN SSUC-RELATED"/>
    <property type="match status" value="1"/>
</dbReference>
<evidence type="ECO:0000313" key="10">
    <source>
        <dbReference type="Proteomes" id="UP000283709"/>
    </source>
</evidence>
<dbReference type="Proteomes" id="UP000283709">
    <property type="component" value="Unassembled WGS sequence"/>
</dbReference>
<evidence type="ECO:0000256" key="1">
    <source>
        <dbReference type="ARBA" id="ARBA00004651"/>
    </source>
</evidence>
<evidence type="ECO:0000259" key="8">
    <source>
        <dbReference type="PROSITE" id="PS50928"/>
    </source>
</evidence>
<evidence type="ECO:0000256" key="2">
    <source>
        <dbReference type="ARBA" id="ARBA00022448"/>
    </source>
</evidence>
<dbReference type="SUPFAM" id="SSF161098">
    <property type="entry name" value="MetI-like"/>
    <property type="match status" value="1"/>
</dbReference>
<dbReference type="RefSeq" id="WP_120346855.1">
    <property type="nucleotide sequence ID" value="NZ_MCAS01000029.1"/>
</dbReference>
<evidence type="ECO:0000313" key="9">
    <source>
        <dbReference type="EMBL" id="RKF40041.1"/>
    </source>
</evidence>
<feature type="transmembrane region" description="Helical" evidence="7">
    <location>
        <begin position="226"/>
        <end position="245"/>
    </location>
</feature>
<dbReference type="GO" id="GO:0005886">
    <property type="term" value="C:plasma membrane"/>
    <property type="evidence" value="ECO:0007669"/>
    <property type="project" value="UniProtKB-SubCell"/>
</dbReference>
<evidence type="ECO:0000256" key="5">
    <source>
        <dbReference type="ARBA" id="ARBA00022989"/>
    </source>
</evidence>
<keyword evidence="6 7" id="KW-0472">Membrane</keyword>
<sequence>MIALHATSPLRRRARGFVLPLVLLGLWQFAANRDAVHQYAFVPLEQVVSAFVELVRSGELLVDLGASLRRTTLGLATGVIAGVVVGALTALSRSAEKLVHPLFQALRHVPLLGLIPLISLWCGTGEFAKVFIVFLAAFYPMATSSFDGLRRIDPRYFELAQSYELTRSDWLRDVLIPGALPDVFAGILQAVPFAWITATSSELLFNAGAGVGNLMQTAQAGARVDVLLVCVTGVTALAVAMGMLCEHVARRLLRWRDHA</sequence>
<feature type="domain" description="ABC transmembrane type-1" evidence="8">
    <location>
        <begin position="64"/>
        <end position="245"/>
    </location>
</feature>
<organism evidence="9 10">
    <name type="scientific">Paraburkholderia fungorum</name>
    <dbReference type="NCBI Taxonomy" id="134537"/>
    <lineage>
        <taxon>Bacteria</taxon>
        <taxon>Pseudomonadati</taxon>
        <taxon>Pseudomonadota</taxon>
        <taxon>Betaproteobacteria</taxon>
        <taxon>Burkholderiales</taxon>
        <taxon>Burkholderiaceae</taxon>
        <taxon>Paraburkholderia</taxon>
    </lineage>
</organism>
<name>A0A3R7EQU8_9BURK</name>
<dbReference type="PANTHER" id="PTHR30151">
    <property type="entry name" value="ALKANE SULFONATE ABC TRANSPORTER-RELATED, MEMBRANE SUBUNIT"/>
    <property type="match status" value="1"/>
</dbReference>
<proteinExistence type="inferred from homology"/>
<comment type="subcellular location">
    <subcellularLocation>
        <location evidence="1 7">Cell membrane</location>
        <topology evidence="1 7">Multi-pass membrane protein</topology>
    </subcellularLocation>
</comment>
<evidence type="ECO:0000256" key="3">
    <source>
        <dbReference type="ARBA" id="ARBA00022475"/>
    </source>
</evidence>
<dbReference type="Gene3D" id="1.10.3720.10">
    <property type="entry name" value="MetI-like"/>
    <property type="match status" value="1"/>
</dbReference>
<dbReference type="Pfam" id="PF00528">
    <property type="entry name" value="BPD_transp_1"/>
    <property type="match status" value="1"/>
</dbReference>
<keyword evidence="5 7" id="KW-1133">Transmembrane helix</keyword>
<dbReference type="AlphaFoldDB" id="A0A3R7EQU8"/>
<feature type="transmembrane region" description="Helical" evidence="7">
    <location>
        <begin position="73"/>
        <end position="91"/>
    </location>
</feature>
<comment type="caution">
    <text evidence="9">The sequence shown here is derived from an EMBL/GenBank/DDBJ whole genome shotgun (WGS) entry which is preliminary data.</text>
</comment>
<comment type="similarity">
    <text evidence="7">Belongs to the binding-protein-dependent transport system permease family.</text>
</comment>
<accession>A0A3R7EQU8</accession>
<dbReference type="CDD" id="cd06261">
    <property type="entry name" value="TM_PBP2"/>
    <property type="match status" value="1"/>
</dbReference>
<keyword evidence="4 7" id="KW-0812">Transmembrane</keyword>
<evidence type="ECO:0000256" key="7">
    <source>
        <dbReference type="RuleBase" id="RU363032"/>
    </source>
</evidence>
<protein>
    <submittedName>
        <fullName evidence="9">ABC transporter permease</fullName>
    </submittedName>
</protein>
<dbReference type="EMBL" id="MCAS01000029">
    <property type="protein sequence ID" value="RKF40041.1"/>
    <property type="molecule type" value="Genomic_DNA"/>
</dbReference>
<reference evidence="9 10" key="1">
    <citation type="submission" date="2016-07" db="EMBL/GenBank/DDBJ databases">
        <title>Genome analysis of Burkholderia fungorum ES3-20.</title>
        <authorList>
            <person name="Xu D."/>
            <person name="Yao R."/>
            <person name="Zheng S."/>
        </authorList>
    </citation>
    <scope>NUCLEOTIDE SEQUENCE [LARGE SCALE GENOMIC DNA]</scope>
    <source>
        <strain evidence="9 10">ES3-20</strain>
    </source>
</reference>